<evidence type="ECO:0000313" key="3">
    <source>
        <dbReference type="EMBL" id="KAK0513165.1"/>
    </source>
</evidence>
<gene>
    <name evidence="3" type="ORF">JMJ35_004151</name>
</gene>
<sequence length="520" mass="61042">METLADGDMMFEKLLPSAQSLILVTIAFLLSSIYYLVQTESQKKALRQNFSTWLLRIPRRRRSSTSKTPPRSLTPDKKVSDNTPPTQNYKDTFPPSPRGNLPIWTKSWKSIWASLKRFDVDDGYQEYLQKHLIPWEADYRKCDASTYTPMEISIGEVKALGDFPDYSKLSGVPLPEAYKEFEIEKAIPRPYRPFRWAYHQTMSLGQMEPDWWLELENSYTDRIAERKGLFDKYGKLVLNYLPGSELGCKEIMENALQFYCARYPQYFSLTHSKSKGYVFHNRILKNETIIKDMHPLHVLLENVPEDFAVMLRNPADGKYYFRAGLLCSSLGWNVDTKLGMQLKDIHSPIPDYSNIQLSMDRWFSRLSADRPIQRGSWGLEIDKPLFMPPGDPHEKHREVQHPDLDLSRIHLRVDWQTLRRLPLSGAIIFNFKALFTPIEEFRDEPYIPALVAKLLKEGKRSIMEYKNTWHVEHVALPALEKWAEEQEENGMVQRDWDVRTLEESPWFPGWKEKWHRQQGF</sequence>
<reference evidence="3" key="1">
    <citation type="submission" date="2023-03" db="EMBL/GenBank/DDBJ databases">
        <title>Complete genome of Cladonia borealis.</title>
        <authorList>
            <person name="Park H."/>
        </authorList>
    </citation>
    <scope>NUCLEOTIDE SEQUENCE</scope>
    <source>
        <strain evidence="3">ANT050790</strain>
    </source>
</reference>
<dbReference type="Proteomes" id="UP001166286">
    <property type="component" value="Unassembled WGS sequence"/>
</dbReference>
<proteinExistence type="predicted"/>
<dbReference type="InterPro" id="IPR021848">
    <property type="entry name" value="HODM_asu-like"/>
</dbReference>
<dbReference type="AlphaFoldDB" id="A0AA39V8N1"/>
<accession>A0AA39V8N1</accession>
<dbReference type="EMBL" id="JAFEKC020000008">
    <property type="protein sequence ID" value="KAK0513165.1"/>
    <property type="molecule type" value="Genomic_DNA"/>
</dbReference>
<feature type="compositionally biased region" description="Polar residues" evidence="1">
    <location>
        <begin position="81"/>
        <end position="90"/>
    </location>
</feature>
<feature type="transmembrane region" description="Helical" evidence="2">
    <location>
        <begin position="20"/>
        <end position="37"/>
    </location>
</feature>
<protein>
    <recommendedName>
        <fullName evidence="5">Alpha-1,2-mannosyltransferase</fullName>
    </recommendedName>
</protein>
<keyword evidence="2" id="KW-1133">Transmembrane helix</keyword>
<feature type="region of interest" description="Disordered" evidence="1">
    <location>
        <begin position="61"/>
        <end position="97"/>
    </location>
</feature>
<evidence type="ECO:0000256" key="2">
    <source>
        <dbReference type="SAM" id="Phobius"/>
    </source>
</evidence>
<keyword evidence="4" id="KW-1185">Reference proteome</keyword>
<dbReference type="Pfam" id="PF11927">
    <property type="entry name" value="HODM_asu-like"/>
    <property type="match status" value="1"/>
</dbReference>
<keyword evidence="2" id="KW-0812">Transmembrane</keyword>
<evidence type="ECO:0008006" key="5">
    <source>
        <dbReference type="Google" id="ProtNLM"/>
    </source>
</evidence>
<evidence type="ECO:0000313" key="4">
    <source>
        <dbReference type="Proteomes" id="UP001166286"/>
    </source>
</evidence>
<organism evidence="3 4">
    <name type="scientific">Cladonia borealis</name>
    <dbReference type="NCBI Taxonomy" id="184061"/>
    <lineage>
        <taxon>Eukaryota</taxon>
        <taxon>Fungi</taxon>
        <taxon>Dikarya</taxon>
        <taxon>Ascomycota</taxon>
        <taxon>Pezizomycotina</taxon>
        <taxon>Lecanoromycetes</taxon>
        <taxon>OSLEUM clade</taxon>
        <taxon>Lecanoromycetidae</taxon>
        <taxon>Lecanorales</taxon>
        <taxon>Lecanorineae</taxon>
        <taxon>Cladoniaceae</taxon>
        <taxon>Cladonia</taxon>
    </lineage>
</organism>
<comment type="caution">
    <text evidence="3">The sequence shown here is derived from an EMBL/GenBank/DDBJ whole genome shotgun (WGS) entry which is preliminary data.</text>
</comment>
<evidence type="ECO:0000256" key="1">
    <source>
        <dbReference type="SAM" id="MobiDB-lite"/>
    </source>
</evidence>
<keyword evidence="2" id="KW-0472">Membrane</keyword>
<name>A0AA39V8N1_9LECA</name>